<sequence length="169" mass="18671">MCGGDTDPVATKVRRGTQARPITLSPTQDFKHEYQDQGCYSDPQRKEDGPPRLHVVILEFWVDLWGLGWLKKIGAVLGHTLDCCGDAVNMQAPRKAALSGATGLWKFNSMSNDVICQKSERSPGPNEMAFSRSLAAGPFRPLASDYHLDLIQSSIQKCHKIAHPTTPWP</sequence>
<organism evidence="2 3">
    <name type="scientific">Tilletiaria anomala (strain ATCC 24038 / CBS 436.72 / UBC 951)</name>
    <dbReference type="NCBI Taxonomy" id="1037660"/>
    <lineage>
        <taxon>Eukaryota</taxon>
        <taxon>Fungi</taxon>
        <taxon>Dikarya</taxon>
        <taxon>Basidiomycota</taxon>
        <taxon>Ustilaginomycotina</taxon>
        <taxon>Exobasidiomycetes</taxon>
        <taxon>Georgefischeriales</taxon>
        <taxon>Tilletiariaceae</taxon>
        <taxon>Tilletiaria</taxon>
    </lineage>
</organism>
<gene>
    <name evidence="2" type="ORF">K437DRAFT_258493</name>
</gene>
<evidence type="ECO:0000256" key="1">
    <source>
        <dbReference type="SAM" id="MobiDB-lite"/>
    </source>
</evidence>
<dbReference type="HOGENOM" id="CLU_1579600_0_0_1"/>
<protein>
    <submittedName>
        <fullName evidence="2">Uncharacterized protein</fullName>
    </submittedName>
</protein>
<feature type="region of interest" description="Disordered" evidence="1">
    <location>
        <begin position="1"/>
        <end position="27"/>
    </location>
</feature>
<comment type="caution">
    <text evidence="2">The sequence shown here is derived from an EMBL/GenBank/DDBJ whole genome shotgun (WGS) entry which is preliminary data.</text>
</comment>
<evidence type="ECO:0000313" key="3">
    <source>
        <dbReference type="Proteomes" id="UP000027361"/>
    </source>
</evidence>
<dbReference type="RefSeq" id="XP_013241524.1">
    <property type="nucleotide sequence ID" value="XM_013386070.1"/>
</dbReference>
<keyword evidence="3" id="KW-1185">Reference proteome</keyword>
<evidence type="ECO:0000313" key="2">
    <source>
        <dbReference type="EMBL" id="KDN40876.1"/>
    </source>
</evidence>
<dbReference type="EMBL" id="JMSN01000086">
    <property type="protein sequence ID" value="KDN40876.1"/>
    <property type="molecule type" value="Genomic_DNA"/>
</dbReference>
<dbReference type="Proteomes" id="UP000027361">
    <property type="component" value="Unassembled WGS sequence"/>
</dbReference>
<reference evidence="2 3" key="1">
    <citation type="submission" date="2014-05" db="EMBL/GenBank/DDBJ databases">
        <title>Draft genome sequence of a rare smut relative, Tilletiaria anomala UBC 951.</title>
        <authorList>
            <consortium name="DOE Joint Genome Institute"/>
            <person name="Toome M."/>
            <person name="Kuo A."/>
            <person name="Henrissat B."/>
            <person name="Lipzen A."/>
            <person name="Tritt A."/>
            <person name="Yoshinaga Y."/>
            <person name="Zane M."/>
            <person name="Barry K."/>
            <person name="Grigoriev I.V."/>
            <person name="Spatafora J.W."/>
            <person name="Aimea M.C."/>
        </authorList>
    </citation>
    <scope>NUCLEOTIDE SEQUENCE [LARGE SCALE GENOMIC DNA]</scope>
    <source>
        <strain evidence="2 3">UBC 951</strain>
    </source>
</reference>
<dbReference type="AlphaFoldDB" id="A0A066VHE3"/>
<proteinExistence type="predicted"/>
<accession>A0A066VHE3</accession>
<dbReference type="InParanoid" id="A0A066VHE3"/>
<name>A0A066VHE3_TILAU</name>
<dbReference type="GeneID" id="25265001"/>